<evidence type="ECO:0000256" key="2">
    <source>
        <dbReference type="ARBA" id="ARBA00022771"/>
    </source>
</evidence>
<organism evidence="7 8">
    <name type="scientific">Meripilus lineatus</name>
    <dbReference type="NCBI Taxonomy" id="2056292"/>
    <lineage>
        <taxon>Eukaryota</taxon>
        <taxon>Fungi</taxon>
        <taxon>Dikarya</taxon>
        <taxon>Basidiomycota</taxon>
        <taxon>Agaricomycotina</taxon>
        <taxon>Agaricomycetes</taxon>
        <taxon>Polyporales</taxon>
        <taxon>Meripilaceae</taxon>
        <taxon>Meripilus</taxon>
    </lineage>
</organism>
<evidence type="ECO:0000256" key="4">
    <source>
        <dbReference type="PROSITE-ProRule" id="PRU00175"/>
    </source>
</evidence>
<dbReference type="GO" id="GO:0033768">
    <property type="term" value="C:SUMO-targeted ubiquitin ligase complex"/>
    <property type="evidence" value="ECO:0007669"/>
    <property type="project" value="TreeGrafter"/>
</dbReference>
<sequence length="318" mass="33352">MASPPATLPVSSRSDRDCPRNSNEDLDQGRDLDLTASPPRAGPSGADPDFTPLIEQGQDFQDSKKRPREESIDIVAPEQPVAGPSNPGGELGERDNTLPKRQRVRQTDDSFGIEYAPSPPSYAEHLLFPEDGLSNQIAGPSSSSMSSQTMPMSSVDTNSFEEGSASMTALQAGSSSSMGSMSLANLLNPASQTPTPTPSLPPLSQPESIIAGSSQSQPPPTPISQLEPLSAYTCPICFSAPTYATMTPCGHVCCGECLFTAVKASIQRATHHVPPAERAKCPVCRAPIPGWDGRGGGVIGLKPRAKVSYAYGDEGASQ</sequence>
<evidence type="ECO:0000256" key="1">
    <source>
        <dbReference type="ARBA" id="ARBA00022723"/>
    </source>
</evidence>
<evidence type="ECO:0000256" key="5">
    <source>
        <dbReference type="SAM" id="MobiDB-lite"/>
    </source>
</evidence>
<reference evidence="7" key="1">
    <citation type="submission" date="2022-07" db="EMBL/GenBank/DDBJ databases">
        <title>Genome Sequence of Physisporinus lineatus.</title>
        <authorList>
            <person name="Buettner E."/>
        </authorList>
    </citation>
    <scope>NUCLEOTIDE SEQUENCE</scope>
    <source>
        <strain evidence="7">VT162</strain>
    </source>
</reference>
<dbReference type="GO" id="GO:0140082">
    <property type="term" value="F:SUMO-ubiquitin ligase activity"/>
    <property type="evidence" value="ECO:0007669"/>
    <property type="project" value="TreeGrafter"/>
</dbReference>
<dbReference type="InterPro" id="IPR049627">
    <property type="entry name" value="SLX8"/>
</dbReference>
<proteinExistence type="predicted"/>
<dbReference type="Pfam" id="PF00097">
    <property type="entry name" value="zf-C3HC4"/>
    <property type="match status" value="1"/>
</dbReference>
<dbReference type="EMBL" id="JANAWD010000154">
    <property type="protein sequence ID" value="KAJ3485417.1"/>
    <property type="molecule type" value="Genomic_DNA"/>
</dbReference>
<keyword evidence="8" id="KW-1185">Reference proteome</keyword>
<keyword evidence="1" id="KW-0479">Metal-binding</keyword>
<feature type="region of interest" description="Disordered" evidence="5">
    <location>
        <begin position="1"/>
        <end position="159"/>
    </location>
</feature>
<dbReference type="PANTHER" id="PTHR47094">
    <property type="entry name" value="ELFLESS, ISOFORM B"/>
    <property type="match status" value="1"/>
</dbReference>
<dbReference type="InterPro" id="IPR018957">
    <property type="entry name" value="Znf_C3HC4_RING-type"/>
</dbReference>
<evidence type="ECO:0000259" key="6">
    <source>
        <dbReference type="PROSITE" id="PS50089"/>
    </source>
</evidence>
<evidence type="ECO:0000256" key="3">
    <source>
        <dbReference type="ARBA" id="ARBA00022833"/>
    </source>
</evidence>
<keyword evidence="3" id="KW-0862">Zinc</keyword>
<keyword evidence="2 4" id="KW-0863">Zinc-finger</keyword>
<dbReference type="PANTHER" id="PTHR47094:SF1">
    <property type="entry name" value="RING-TYPE E3 UBIQUITIN TRANSFERASE"/>
    <property type="match status" value="1"/>
</dbReference>
<dbReference type="GO" id="GO:0008270">
    <property type="term" value="F:zinc ion binding"/>
    <property type="evidence" value="ECO:0007669"/>
    <property type="project" value="UniProtKB-KW"/>
</dbReference>
<feature type="compositionally biased region" description="Low complexity" evidence="5">
    <location>
        <begin position="141"/>
        <end position="154"/>
    </location>
</feature>
<name>A0AAD5YJE7_9APHY</name>
<dbReference type="GO" id="GO:0006511">
    <property type="term" value="P:ubiquitin-dependent protein catabolic process"/>
    <property type="evidence" value="ECO:0007669"/>
    <property type="project" value="TreeGrafter"/>
</dbReference>
<feature type="compositionally biased region" description="Pro residues" evidence="5">
    <location>
        <begin position="195"/>
        <end position="204"/>
    </location>
</feature>
<dbReference type="Proteomes" id="UP001212997">
    <property type="component" value="Unassembled WGS sequence"/>
</dbReference>
<gene>
    <name evidence="7" type="ORF">NLI96_g4974</name>
</gene>
<evidence type="ECO:0000313" key="8">
    <source>
        <dbReference type="Proteomes" id="UP001212997"/>
    </source>
</evidence>
<dbReference type="AlphaFoldDB" id="A0AAD5YJE7"/>
<dbReference type="Gene3D" id="3.30.40.10">
    <property type="entry name" value="Zinc/RING finger domain, C3HC4 (zinc finger)"/>
    <property type="match status" value="1"/>
</dbReference>
<dbReference type="SUPFAM" id="SSF57850">
    <property type="entry name" value="RING/U-box"/>
    <property type="match status" value="1"/>
</dbReference>
<accession>A0AAD5YJE7</accession>
<feature type="compositionally biased region" description="Basic and acidic residues" evidence="5">
    <location>
        <begin position="61"/>
        <end position="71"/>
    </location>
</feature>
<dbReference type="PROSITE" id="PS50089">
    <property type="entry name" value="ZF_RING_2"/>
    <property type="match status" value="1"/>
</dbReference>
<feature type="region of interest" description="Disordered" evidence="5">
    <location>
        <begin position="186"/>
        <end position="222"/>
    </location>
</feature>
<feature type="compositionally biased region" description="Basic and acidic residues" evidence="5">
    <location>
        <begin position="13"/>
        <end position="33"/>
    </location>
</feature>
<dbReference type="InterPro" id="IPR013083">
    <property type="entry name" value="Znf_RING/FYVE/PHD"/>
</dbReference>
<dbReference type="SMART" id="SM00184">
    <property type="entry name" value="RING"/>
    <property type="match status" value="1"/>
</dbReference>
<dbReference type="InterPro" id="IPR001841">
    <property type="entry name" value="Znf_RING"/>
</dbReference>
<feature type="domain" description="RING-type" evidence="6">
    <location>
        <begin position="234"/>
        <end position="285"/>
    </location>
</feature>
<comment type="caution">
    <text evidence="7">The sequence shown here is derived from an EMBL/GenBank/DDBJ whole genome shotgun (WGS) entry which is preliminary data.</text>
</comment>
<dbReference type="GO" id="GO:0032183">
    <property type="term" value="F:SUMO binding"/>
    <property type="evidence" value="ECO:0007669"/>
    <property type="project" value="TreeGrafter"/>
</dbReference>
<evidence type="ECO:0000313" key="7">
    <source>
        <dbReference type="EMBL" id="KAJ3485417.1"/>
    </source>
</evidence>
<dbReference type="GO" id="GO:0061630">
    <property type="term" value="F:ubiquitin protein ligase activity"/>
    <property type="evidence" value="ECO:0007669"/>
    <property type="project" value="InterPro"/>
</dbReference>
<protein>
    <recommendedName>
        <fullName evidence="6">RING-type domain-containing protein</fullName>
    </recommendedName>
</protein>